<dbReference type="EMBL" id="CM037025">
    <property type="protein sequence ID" value="KAH7662286.1"/>
    <property type="molecule type" value="Genomic_DNA"/>
</dbReference>
<protein>
    <submittedName>
        <fullName evidence="1">S-receptor-like serine/threonine-protein kinase protein</fullName>
        <ecNumber evidence="1">2.7.11.1</ecNumber>
    </submittedName>
</protein>
<proteinExistence type="predicted"/>
<accession>A0ACB7UP67</accession>
<evidence type="ECO:0000313" key="2">
    <source>
        <dbReference type="Proteomes" id="UP000827976"/>
    </source>
</evidence>
<dbReference type="EC" id="2.7.11.1" evidence="1"/>
<dbReference type="Proteomes" id="UP000827976">
    <property type="component" value="Chromosome 15"/>
</dbReference>
<evidence type="ECO:0000313" key="1">
    <source>
        <dbReference type="EMBL" id="KAH7662286.1"/>
    </source>
</evidence>
<reference evidence="2" key="1">
    <citation type="journal article" date="2022" name="Nat. Commun.">
        <title>Chromosome evolution and the genetic basis of agronomically important traits in greater yam.</title>
        <authorList>
            <person name="Bredeson J.V."/>
            <person name="Lyons J.B."/>
            <person name="Oniyinde I.O."/>
            <person name="Okereke N.R."/>
            <person name="Kolade O."/>
            <person name="Nnabue I."/>
            <person name="Nwadili C.O."/>
            <person name="Hribova E."/>
            <person name="Parker M."/>
            <person name="Nwogha J."/>
            <person name="Shu S."/>
            <person name="Carlson J."/>
            <person name="Kariba R."/>
            <person name="Muthemba S."/>
            <person name="Knop K."/>
            <person name="Barton G.J."/>
            <person name="Sherwood A.V."/>
            <person name="Lopez-Montes A."/>
            <person name="Asiedu R."/>
            <person name="Jamnadass R."/>
            <person name="Muchugi A."/>
            <person name="Goodstein D."/>
            <person name="Egesi C.N."/>
            <person name="Featherston J."/>
            <person name="Asfaw A."/>
            <person name="Simpson G.G."/>
            <person name="Dolezel J."/>
            <person name="Hendre P.S."/>
            <person name="Van Deynze A."/>
            <person name="Kumar P.L."/>
            <person name="Obidiegwu J.E."/>
            <person name="Bhattacharjee R."/>
            <person name="Rokhsar D.S."/>
        </authorList>
    </citation>
    <scope>NUCLEOTIDE SEQUENCE [LARGE SCALE GENOMIC DNA]</scope>
    <source>
        <strain evidence="2">cv. TDa95/00328</strain>
    </source>
</reference>
<keyword evidence="2" id="KW-1185">Reference proteome</keyword>
<sequence>MEAFAGMGKLFLFLFLFLFFFFFFISSAHISQATDTMITISPGQGLSGNQTLVSKGGNFELGFFSPGNSHKYYIGIWYKKIPQKDVIWVANRVNPISNPSTSLLKLSNNGNLVLFNQSGSQVWSSNSTVSTSNSTFGELLDNGNLVIRNNSNFSTPIWQTFEHPSHTWMPGAPLGVNKLTGEFQALTSWKSSEDPSPGLFSLSLALDRSSQLVELYNSSLVYASTGVWNDQFFNSLPKVFMEKDIYNFSFVDNEEQTYATYTVDDPSMIFYILMDPSGQMKLFSWLSDKKEWLLNYNQPPALCDVYSACGAFGVCHQRTSLYCSCFVGYQPVSNKDWALGAWSSGCSRTTSFQCNDKNNISTGDSFFEMSMVRLPSNPQNLAAAQSAGECEQACRKHCSCTAYAFDGQCFIWNGDLHNVEQLHDGLAGTLYLRLAASDIPSPSPTNSQTELEPEFIFTGVAGLTVLVSFLVFVGLIWAHRRRPGARIAMQLAEGSLIPFTYSDLQRMTKNFSDLLGRGGFGSVFKGSLPDSTTIAVKKLEGWRQGEKQFRTEVITLGSVQHVNLVRLRGFCCEANKRLLAYDFMAGGSLDSHLFRSSKVLDWETRFEIILGVARALVYLHENCRECIIHCDIKPENILLDNELKPKVADFGMAKLIGRDFSRVLTTTRGTLGYLAPEWLLGLPISSKVDVYSFGMMLFELISGGRNSNQSEINENIDYFPFRVACQLTEGDDDHIGDLLDKRLQGQANLEQVKRICTVACWCIQDWEVDRPSMGQVVRILEGAVDATTPPVPRFLQHLAESQGSFSF</sequence>
<name>A0ACB7UP67_DIOAL</name>
<gene>
    <name evidence="1" type="ORF">IHE45_15G124100</name>
</gene>
<comment type="caution">
    <text evidence="1">The sequence shown here is derived from an EMBL/GenBank/DDBJ whole genome shotgun (WGS) entry which is preliminary data.</text>
</comment>
<organism evidence="1 2">
    <name type="scientific">Dioscorea alata</name>
    <name type="common">Purple yam</name>
    <dbReference type="NCBI Taxonomy" id="55571"/>
    <lineage>
        <taxon>Eukaryota</taxon>
        <taxon>Viridiplantae</taxon>
        <taxon>Streptophyta</taxon>
        <taxon>Embryophyta</taxon>
        <taxon>Tracheophyta</taxon>
        <taxon>Spermatophyta</taxon>
        <taxon>Magnoliopsida</taxon>
        <taxon>Liliopsida</taxon>
        <taxon>Dioscoreales</taxon>
        <taxon>Dioscoreaceae</taxon>
        <taxon>Dioscorea</taxon>
    </lineage>
</organism>
<keyword evidence="1" id="KW-0808">Transferase</keyword>